<dbReference type="RefSeq" id="WP_036865463.1">
    <property type="nucleotide sequence ID" value="NZ_JRNS01000409.1"/>
</dbReference>
<feature type="chain" id="PRO_5001918430" evidence="1">
    <location>
        <begin position="22"/>
        <end position="259"/>
    </location>
</feature>
<proteinExistence type="predicted"/>
<organism evidence="3 4">
    <name type="scientific">Prevotella melaninogenica DNF00666</name>
    <dbReference type="NCBI Taxonomy" id="1401073"/>
    <lineage>
        <taxon>Bacteria</taxon>
        <taxon>Pseudomonadati</taxon>
        <taxon>Bacteroidota</taxon>
        <taxon>Bacteroidia</taxon>
        <taxon>Bacteroidales</taxon>
        <taxon>Prevotellaceae</taxon>
        <taxon>Prevotella</taxon>
    </lineage>
</organism>
<reference evidence="3 4" key="1">
    <citation type="submission" date="2014-07" db="EMBL/GenBank/DDBJ databases">
        <authorList>
            <person name="McCorrison J."/>
            <person name="Sanka R."/>
            <person name="Torralba M."/>
            <person name="Gillis M."/>
            <person name="Haft D.H."/>
            <person name="Methe B."/>
            <person name="Sutton G."/>
            <person name="Nelson K.E."/>
        </authorList>
    </citation>
    <scope>NUCLEOTIDE SEQUENCE [LARGE SCALE GENOMIC DNA]</scope>
    <source>
        <strain evidence="3 4">DNF00666</strain>
    </source>
</reference>
<feature type="signal peptide" evidence="1">
    <location>
        <begin position="1"/>
        <end position="21"/>
    </location>
</feature>
<dbReference type="Proteomes" id="UP000029578">
    <property type="component" value="Unassembled WGS sequence"/>
</dbReference>
<dbReference type="InterPro" id="IPR025665">
    <property type="entry name" value="Beta-barrel_OMP_2"/>
</dbReference>
<keyword evidence="1" id="KW-0732">Signal</keyword>
<sequence length="259" mass="29093">MRQHIIAIAIMAMSCATTAFAQTDRTSSLSSAEQNGWEYEVKAGVNIGGASPLPMPVEIREVSSYSPKFNGTLEGIVTKWLGKEQKWGVSTGLKFEEKGMITGANVKNYSMEILNDGSRMAGYWTGYVKTNYNTTLFTIPVMATYHFNDRWKVRAGLYSSIKLDGHFTGHVSDGYLREGTPVGEKFTFADGNTASYDFSSNLRHFQWGGQFGATWRAFNHFTVNADLTWAFNNIFESYFKTISFGLYPIYLNLGFGYRF</sequence>
<accession>A0A096BUE5</accession>
<comment type="caution">
    <text evidence="3">The sequence shown here is derived from an EMBL/GenBank/DDBJ whole genome shotgun (WGS) entry which is preliminary data.</text>
</comment>
<dbReference type="PROSITE" id="PS51257">
    <property type="entry name" value="PROKAR_LIPOPROTEIN"/>
    <property type="match status" value="1"/>
</dbReference>
<evidence type="ECO:0000259" key="2">
    <source>
        <dbReference type="Pfam" id="PF13568"/>
    </source>
</evidence>
<feature type="domain" description="Outer membrane protein beta-barrel" evidence="2">
    <location>
        <begin position="20"/>
        <end position="236"/>
    </location>
</feature>
<evidence type="ECO:0000256" key="1">
    <source>
        <dbReference type="SAM" id="SignalP"/>
    </source>
</evidence>
<evidence type="ECO:0000313" key="3">
    <source>
        <dbReference type="EMBL" id="KGF46342.1"/>
    </source>
</evidence>
<dbReference type="Pfam" id="PF13568">
    <property type="entry name" value="OMP_b-brl_2"/>
    <property type="match status" value="1"/>
</dbReference>
<protein>
    <submittedName>
        <fullName evidence="3">Membrane protein</fullName>
    </submittedName>
</protein>
<dbReference type="EMBL" id="JRNS01000409">
    <property type="protein sequence ID" value="KGF46342.1"/>
    <property type="molecule type" value="Genomic_DNA"/>
</dbReference>
<dbReference type="AlphaFoldDB" id="A0A096BUE5"/>
<evidence type="ECO:0000313" key="4">
    <source>
        <dbReference type="Proteomes" id="UP000029578"/>
    </source>
</evidence>
<gene>
    <name evidence="3" type="ORF">HMPREF0661_08200</name>
</gene>
<name>A0A096BUE5_9BACT</name>